<evidence type="ECO:0000313" key="3">
    <source>
        <dbReference type="Proteomes" id="UP000693892"/>
    </source>
</evidence>
<keyword evidence="3" id="KW-1185">Reference proteome</keyword>
<reference evidence="2" key="1">
    <citation type="submission" date="2021-06" db="EMBL/GenBank/DDBJ databases">
        <authorList>
            <person name="Criscuolo A."/>
        </authorList>
    </citation>
    <scope>NUCLEOTIDE SEQUENCE</scope>
    <source>
        <strain evidence="2">CIP111803</strain>
    </source>
</reference>
<feature type="compositionally biased region" description="Low complexity" evidence="1">
    <location>
        <begin position="87"/>
        <end position="101"/>
    </location>
</feature>
<feature type="region of interest" description="Disordered" evidence="1">
    <location>
        <begin position="81"/>
        <end position="108"/>
    </location>
</feature>
<organism evidence="2 3">
    <name type="scientific">Leucobacter soli</name>
    <dbReference type="NCBI Taxonomy" id="2812850"/>
    <lineage>
        <taxon>Bacteria</taxon>
        <taxon>Bacillati</taxon>
        <taxon>Actinomycetota</taxon>
        <taxon>Actinomycetes</taxon>
        <taxon>Micrococcales</taxon>
        <taxon>Microbacteriaceae</taxon>
        <taxon>Leucobacter</taxon>
    </lineage>
</organism>
<name>A0A916JW78_9MICO</name>
<dbReference type="AlphaFoldDB" id="A0A916JW78"/>
<evidence type="ECO:0000313" key="2">
    <source>
        <dbReference type="EMBL" id="CAG7610059.1"/>
    </source>
</evidence>
<dbReference type="Proteomes" id="UP000693892">
    <property type="component" value="Unassembled WGS sequence"/>
</dbReference>
<accession>A0A916JW78</accession>
<dbReference type="EMBL" id="CAJVAP010000012">
    <property type="protein sequence ID" value="CAG7610059.1"/>
    <property type="molecule type" value="Genomic_DNA"/>
</dbReference>
<gene>
    <name evidence="2" type="ORF">LEUCIP111803_01256</name>
</gene>
<protein>
    <submittedName>
        <fullName evidence="2">Uncharacterized protein</fullName>
    </submittedName>
</protein>
<comment type="caution">
    <text evidence="2">The sequence shown here is derived from an EMBL/GenBank/DDBJ whole genome shotgun (WGS) entry which is preliminary data.</text>
</comment>
<proteinExistence type="predicted"/>
<feature type="region of interest" description="Disordered" evidence="1">
    <location>
        <begin position="1"/>
        <end position="38"/>
    </location>
</feature>
<evidence type="ECO:0000256" key="1">
    <source>
        <dbReference type="SAM" id="MobiDB-lite"/>
    </source>
</evidence>
<sequence length="108" mass="10626">MAPSRNPKRGPNARPAMMSRVSAVSMPPKPVPRKRSTIPTAVSVPSIATTIAPWAPSPSATSSAPASTTAAAMARIGTARCASSGSAAEKNGQANAASAAALTIGISS</sequence>